<evidence type="ECO:0000313" key="2">
    <source>
        <dbReference type="EMBL" id="KAI3538882.1"/>
    </source>
</evidence>
<accession>A0A9P9X6M4</accession>
<keyword evidence="3" id="KW-1185">Reference proteome</keyword>
<dbReference type="EMBL" id="SDAQ01000102">
    <property type="protein sequence ID" value="KAI3538882.1"/>
    <property type="molecule type" value="Genomic_DNA"/>
</dbReference>
<evidence type="ECO:0000256" key="1">
    <source>
        <dbReference type="SAM" id="Phobius"/>
    </source>
</evidence>
<evidence type="ECO:0000313" key="3">
    <source>
        <dbReference type="Proteomes" id="UP001056436"/>
    </source>
</evidence>
<keyword evidence="1" id="KW-1133">Transmembrane helix</keyword>
<feature type="transmembrane region" description="Helical" evidence="1">
    <location>
        <begin position="52"/>
        <end position="73"/>
    </location>
</feature>
<dbReference type="Proteomes" id="UP001056436">
    <property type="component" value="Unassembled WGS sequence"/>
</dbReference>
<protein>
    <submittedName>
        <fullName evidence="2">Uncharacterized protein</fullName>
    </submittedName>
</protein>
<dbReference type="AlphaFoldDB" id="A0A9P9X6M4"/>
<sequence>MMQGERHAANQIISRAPEARPWRIPGLLALSPTVQAVTSPVIDLKSADSQATTGGAFILFSILAAVNLARVIVDRKAEGSRRDVMTASRGLQWHLTIVGVWQSGSSFAGPGDRISFLIPASHNLLALRTSDPDIDFDSKLPATTLFLRCSPDPFHYTDGEGRLVDCRQQPLPAQTGAGTRVEHRTLMFDALLTGAVETPAKHRWAVQYQRQD</sequence>
<keyword evidence="1" id="KW-0812">Transmembrane</keyword>
<organism evidence="2 3">
    <name type="scientific">Colletotrichum abscissum</name>
    <dbReference type="NCBI Taxonomy" id="1671311"/>
    <lineage>
        <taxon>Eukaryota</taxon>
        <taxon>Fungi</taxon>
        <taxon>Dikarya</taxon>
        <taxon>Ascomycota</taxon>
        <taxon>Pezizomycotina</taxon>
        <taxon>Sordariomycetes</taxon>
        <taxon>Hypocreomycetidae</taxon>
        <taxon>Glomerellales</taxon>
        <taxon>Glomerellaceae</taxon>
        <taxon>Colletotrichum</taxon>
        <taxon>Colletotrichum acutatum species complex</taxon>
    </lineage>
</organism>
<proteinExistence type="predicted"/>
<gene>
    <name evidence="2" type="ORF">CABS02_11648</name>
</gene>
<keyword evidence="1" id="KW-0472">Membrane</keyword>
<name>A0A9P9X6M4_9PEZI</name>
<reference evidence="2" key="1">
    <citation type="submission" date="2019-01" db="EMBL/GenBank/DDBJ databases">
        <title>Colletotrichum abscissum LGMF1257.</title>
        <authorList>
            <person name="Baroncelli R."/>
        </authorList>
    </citation>
    <scope>NUCLEOTIDE SEQUENCE</scope>
    <source>
        <strain evidence="2">Ca142</strain>
    </source>
</reference>
<comment type="caution">
    <text evidence="2">The sequence shown here is derived from an EMBL/GenBank/DDBJ whole genome shotgun (WGS) entry which is preliminary data.</text>
</comment>